<keyword evidence="2" id="KW-1003">Cell membrane</keyword>
<dbReference type="HOGENOM" id="CLU_014385_3_2_6"/>
<dbReference type="STRING" id="396323.VH98_04060"/>
<proteinExistence type="predicted"/>
<evidence type="ECO:0000313" key="8">
    <source>
        <dbReference type="EMBL" id="ESK50596.1"/>
    </source>
</evidence>
<evidence type="ECO:0000256" key="4">
    <source>
        <dbReference type="ARBA" id="ARBA00022989"/>
    </source>
</evidence>
<keyword evidence="5 6" id="KW-0472">Membrane</keyword>
<dbReference type="RefSeq" id="WP_004902848.1">
    <property type="nucleotide sequence ID" value="NZ_BBTI01000005.1"/>
</dbReference>
<evidence type="ECO:0000256" key="5">
    <source>
        <dbReference type="ARBA" id="ARBA00023136"/>
    </source>
</evidence>
<dbReference type="PANTHER" id="PTHR47371:SF3">
    <property type="entry name" value="PHOSPHOGLYCEROL TRANSFERASE I"/>
    <property type="match status" value="1"/>
</dbReference>
<dbReference type="PATRIC" id="fig|1341683.3.peg.2551"/>
<comment type="subcellular location">
    <subcellularLocation>
        <location evidence="1">Cell membrane</location>
        <topology evidence="1">Multi-pass membrane protein</topology>
    </subcellularLocation>
</comment>
<reference evidence="8 9" key="1">
    <citation type="submission" date="2013-10" db="EMBL/GenBank/DDBJ databases">
        <title>The Genome Sequence of Acinetobacter brisouii CIP 110357.</title>
        <authorList>
            <consortium name="The Broad Institute Genomics Platform"/>
            <consortium name="The Broad Institute Genome Sequencing Center for Infectious Disease"/>
            <person name="Cerqueira G."/>
            <person name="Feldgarden M."/>
            <person name="Courvalin P."/>
            <person name="Grillot-Courvalin C."/>
            <person name="Clermont D."/>
            <person name="Rocha E."/>
            <person name="Yoon E.-J."/>
            <person name="Nemec A."/>
            <person name="Young S.K."/>
            <person name="Zeng Q."/>
            <person name="Gargeya S."/>
            <person name="Fitzgerald M."/>
            <person name="Abouelleil A."/>
            <person name="Alvarado L."/>
            <person name="Berlin A.M."/>
            <person name="Chapman S.B."/>
            <person name="Gainer-Dewar J."/>
            <person name="Goldberg J."/>
            <person name="Gnerre S."/>
            <person name="Griggs A."/>
            <person name="Gujja S."/>
            <person name="Hansen M."/>
            <person name="Howarth C."/>
            <person name="Imamovic A."/>
            <person name="Ireland A."/>
            <person name="Larimer J."/>
            <person name="McCowan C."/>
            <person name="Murphy C."/>
            <person name="Pearson M."/>
            <person name="Poon T.W."/>
            <person name="Priest M."/>
            <person name="Roberts A."/>
            <person name="Saif S."/>
            <person name="Shea T."/>
            <person name="Sykes S."/>
            <person name="Wortman J."/>
            <person name="Nusbaum C."/>
            <person name="Birren B."/>
        </authorList>
    </citation>
    <scope>NUCLEOTIDE SEQUENCE [LARGE SCALE GENOMIC DNA]</scope>
    <source>
        <strain evidence="8 9">CIP 110357</strain>
    </source>
</reference>
<dbReference type="Proteomes" id="UP000018418">
    <property type="component" value="Unassembled WGS sequence"/>
</dbReference>
<dbReference type="Pfam" id="PF00884">
    <property type="entry name" value="Sulfatase"/>
    <property type="match status" value="1"/>
</dbReference>
<evidence type="ECO:0000259" key="7">
    <source>
        <dbReference type="Pfam" id="PF00884"/>
    </source>
</evidence>
<evidence type="ECO:0000256" key="2">
    <source>
        <dbReference type="ARBA" id="ARBA00022475"/>
    </source>
</evidence>
<accession>V2UPP3</accession>
<dbReference type="EMBL" id="AYEU01000007">
    <property type="protein sequence ID" value="ESK50596.1"/>
    <property type="molecule type" value="Genomic_DNA"/>
</dbReference>
<name>V2UPP3_9GAMM</name>
<dbReference type="AlphaFoldDB" id="V2UPP3"/>
<dbReference type="PANTHER" id="PTHR47371">
    <property type="entry name" value="LIPOTEICHOIC ACID SYNTHASE"/>
    <property type="match status" value="1"/>
</dbReference>
<dbReference type="SUPFAM" id="SSF53649">
    <property type="entry name" value="Alkaline phosphatase-like"/>
    <property type="match status" value="1"/>
</dbReference>
<protein>
    <recommendedName>
        <fullName evidence="7">Sulfatase N-terminal domain-containing protein</fullName>
    </recommendedName>
</protein>
<sequence>MNTLRQQMLFLLVACFSTFFSIYLASNWNFFLEGFSPDRLAKTLMSCVFNYSLILVFAALFRRQYTALVLSQIFVGLIEFINFKKEKYLSTNFSPDDILLFSEAFKAAPLALKIAFFAFIAIFFAVLIFCFKKEKTTLLKTYLLQITLSVLIFCSAIYLNYIKSPIGACSKPDYPSICLNMSGFPNTRSDWMGDFRKIQNFGFTTFFMSKILDSLTEAFLPHETVSRETIQQIFKPLETSAVTSPTTSSTTEQPNIVVVMDESMWNPRLLDKKLPKNLTPFTSQNRVSALLSPSFGGGTANVEFEALTSLNTIFFRNELVYVAKIRKPIYSLPLYLNSLGYDTIAMHNNWRYYYNRNRVYQQMGFNKFVSLENMMNSANHSTIFNQAGWANDDVIFDSIKTELNLASDQPKFIYAITVENHPMYADDRYGTQSYKLNPNLSESAQQKMATYTAGVARADQHIRDLTEFVKTLDRPTIVIAFGDHLPNLQNVYDEYHYFENDPNREELNAYETPLLLWSNYPVQHKILAQPYIATSFLAPKILHLANLPLPPYYQFIERVSRCYDVIHQKFIHEKASCQFDKAQLLDQYKALNNDTVNGQNFTYQLLKPQTVN</sequence>
<dbReference type="OrthoDB" id="5363296at2"/>
<comment type="caution">
    <text evidence="8">The sequence shown here is derived from an EMBL/GenBank/DDBJ whole genome shotgun (WGS) entry which is preliminary data.</text>
</comment>
<feature type="domain" description="Sulfatase N-terminal" evidence="7">
    <location>
        <begin position="254"/>
        <end position="546"/>
    </location>
</feature>
<evidence type="ECO:0000256" key="6">
    <source>
        <dbReference type="SAM" id="Phobius"/>
    </source>
</evidence>
<feature type="transmembrane region" description="Helical" evidence="6">
    <location>
        <begin position="110"/>
        <end position="130"/>
    </location>
</feature>
<dbReference type="Gene3D" id="3.40.720.10">
    <property type="entry name" value="Alkaline Phosphatase, subunit A"/>
    <property type="match status" value="1"/>
</dbReference>
<dbReference type="InterPro" id="IPR050448">
    <property type="entry name" value="OpgB/LTA_synthase_biosynth"/>
</dbReference>
<evidence type="ECO:0000313" key="9">
    <source>
        <dbReference type="Proteomes" id="UP000018418"/>
    </source>
</evidence>
<keyword evidence="4 6" id="KW-1133">Transmembrane helix</keyword>
<feature type="transmembrane region" description="Helical" evidence="6">
    <location>
        <begin position="40"/>
        <end position="60"/>
    </location>
</feature>
<dbReference type="GO" id="GO:0005886">
    <property type="term" value="C:plasma membrane"/>
    <property type="evidence" value="ECO:0007669"/>
    <property type="project" value="UniProtKB-SubCell"/>
</dbReference>
<keyword evidence="3 6" id="KW-0812">Transmembrane</keyword>
<keyword evidence="9" id="KW-1185">Reference proteome</keyword>
<organism evidence="8 9">
    <name type="scientific">Acinetobacter brisouii CIP 110357</name>
    <dbReference type="NCBI Taxonomy" id="1341683"/>
    <lineage>
        <taxon>Bacteria</taxon>
        <taxon>Pseudomonadati</taxon>
        <taxon>Pseudomonadota</taxon>
        <taxon>Gammaproteobacteria</taxon>
        <taxon>Moraxellales</taxon>
        <taxon>Moraxellaceae</taxon>
        <taxon>Acinetobacter</taxon>
    </lineage>
</organism>
<evidence type="ECO:0000256" key="1">
    <source>
        <dbReference type="ARBA" id="ARBA00004651"/>
    </source>
</evidence>
<feature type="transmembrane region" description="Helical" evidence="6">
    <location>
        <begin position="65"/>
        <end position="83"/>
    </location>
</feature>
<evidence type="ECO:0000256" key="3">
    <source>
        <dbReference type="ARBA" id="ARBA00022692"/>
    </source>
</evidence>
<feature type="transmembrane region" description="Helical" evidence="6">
    <location>
        <begin position="142"/>
        <end position="161"/>
    </location>
</feature>
<dbReference type="InterPro" id="IPR000917">
    <property type="entry name" value="Sulfatase_N"/>
</dbReference>
<dbReference type="InterPro" id="IPR017850">
    <property type="entry name" value="Alkaline_phosphatase_core_sf"/>
</dbReference>
<dbReference type="CDD" id="cd16015">
    <property type="entry name" value="LTA_synthase"/>
    <property type="match status" value="1"/>
</dbReference>
<gene>
    <name evidence="8" type="ORF">P255_02579</name>
</gene>